<feature type="binding site" evidence="5">
    <location>
        <position position="69"/>
    </location>
    <ligand>
        <name>S-adenosyl-L-methionine</name>
        <dbReference type="ChEBI" id="CHEBI:59789"/>
    </ligand>
</feature>
<protein>
    <recommendedName>
        <fullName evidence="5">Ubiquinone biosynthesis O-methyltransferase</fullName>
    </recommendedName>
    <alternativeName>
        <fullName evidence="5">2-polyprenyl-6-hydroxyphenol methylase</fullName>
        <ecNumber evidence="5">2.1.1.222</ecNumber>
    </alternativeName>
    <alternativeName>
        <fullName evidence="5">3-demethylubiquinone 3-O-methyltransferase</fullName>
        <ecNumber evidence="5">2.1.1.64</ecNumber>
    </alternativeName>
</protein>
<comment type="pathway">
    <text evidence="5">Cofactor biosynthesis; ubiquinone biosynthesis.</text>
</comment>
<comment type="catalytic activity">
    <reaction evidence="5">
        <text>a 3-demethylubiquinol + S-adenosyl-L-methionine = a ubiquinol + S-adenosyl-L-homocysteine + H(+)</text>
        <dbReference type="Rhea" id="RHEA:44380"/>
        <dbReference type="Rhea" id="RHEA-COMP:9566"/>
        <dbReference type="Rhea" id="RHEA-COMP:10914"/>
        <dbReference type="ChEBI" id="CHEBI:15378"/>
        <dbReference type="ChEBI" id="CHEBI:17976"/>
        <dbReference type="ChEBI" id="CHEBI:57856"/>
        <dbReference type="ChEBI" id="CHEBI:59789"/>
        <dbReference type="ChEBI" id="CHEBI:84422"/>
        <dbReference type="EC" id="2.1.1.64"/>
    </reaction>
</comment>
<feature type="binding site" evidence="5">
    <location>
        <position position="134"/>
    </location>
    <ligand>
        <name>S-adenosyl-L-methionine</name>
        <dbReference type="ChEBI" id="CHEBI:59789"/>
    </ligand>
</feature>
<evidence type="ECO:0000256" key="5">
    <source>
        <dbReference type="HAMAP-Rule" id="MF_00472"/>
    </source>
</evidence>
<dbReference type="InterPro" id="IPR013216">
    <property type="entry name" value="Methyltransf_11"/>
</dbReference>
<dbReference type="GO" id="GO:0010420">
    <property type="term" value="F:polyprenyldihydroxybenzoate methyltransferase activity"/>
    <property type="evidence" value="ECO:0007669"/>
    <property type="project" value="InterPro"/>
</dbReference>
<dbReference type="GO" id="GO:0061542">
    <property type="term" value="F:3-demethylubiquinol 3-O-methyltransferase activity"/>
    <property type="evidence" value="ECO:0007669"/>
    <property type="project" value="UniProtKB-UniRule"/>
</dbReference>
<feature type="domain" description="Methyltransferase type 11" evidence="6">
    <location>
        <begin position="66"/>
        <end position="159"/>
    </location>
</feature>
<evidence type="ECO:0000256" key="2">
    <source>
        <dbReference type="ARBA" id="ARBA00022679"/>
    </source>
</evidence>
<dbReference type="PANTHER" id="PTHR43464">
    <property type="entry name" value="METHYLTRANSFERASE"/>
    <property type="match status" value="1"/>
</dbReference>
<reference evidence="7" key="1">
    <citation type="journal article" date="2020" name="mSystems">
        <title>Genome- and Community-Level Interaction Insights into Carbon Utilization and Element Cycling Functions of Hydrothermarchaeota in Hydrothermal Sediment.</title>
        <authorList>
            <person name="Zhou Z."/>
            <person name="Liu Y."/>
            <person name="Xu W."/>
            <person name="Pan J."/>
            <person name="Luo Z.H."/>
            <person name="Li M."/>
        </authorList>
    </citation>
    <scope>NUCLEOTIDE SEQUENCE [LARGE SCALE GENOMIC DNA]</scope>
    <source>
        <strain evidence="7">HyVt-485</strain>
    </source>
</reference>
<dbReference type="GO" id="GO:0102208">
    <property type="term" value="F:2-polyprenyl-6-hydroxyphenol methylase activity"/>
    <property type="evidence" value="ECO:0007669"/>
    <property type="project" value="UniProtKB-EC"/>
</dbReference>
<comment type="function">
    <text evidence="5">O-methyltransferase that catalyzes the 2 O-methylation steps in the ubiquinone biosynthetic pathway.</text>
</comment>
<comment type="catalytic activity">
    <reaction evidence="5">
        <text>a 3-(all-trans-polyprenyl)benzene-1,2-diol + S-adenosyl-L-methionine = a 2-methoxy-6-(all-trans-polyprenyl)phenol + S-adenosyl-L-homocysteine + H(+)</text>
        <dbReference type="Rhea" id="RHEA:31411"/>
        <dbReference type="Rhea" id="RHEA-COMP:9550"/>
        <dbReference type="Rhea" id="RHEA-COMP:9551"/>
        <dbReference type="ChEBI" id="CHEBI:15378"/>
        <dbReference type="ChEBI" id="CHEBI:57856"/>
        <dbReference type="ChEBI" id="CHEBI:59789"/>
        <dbReference type="ChEBI" id="CHEBI:62729"/>
        <dbReference type="ChEBI" id="CHEBI:62731"/>
        <dbReference type="EC" id="2.1.1.222"/>
    </reaction>
</comment>
<dbReference type="UniPathway" id="UPA00232"/>
<dbReference type="EC" id="2.1.1.64" evidence="5"/>
<organism evidence="7">
    <name type="scientific">Hellea balneolensis</name>
    <dbReference type="NCBI Taxonomy" id="287478"/>
    <lineage>
        <taxon>Bacteria</taxon>
        <taxon>Pseudomonadati</taxon>
        <taxon>Pseudomonadota</taxon>
        <taxon>Alphaproteobacteria</taxon>
        <taxon>Maricaulales</taxon>
        <taxon>Robiginitomaculaceae</taxon>
        <taxon>Hellea</taxon>
    </lineage>
</organism>
<evidence type="ECO:0000256" key="1">
    <source>
        <dbReference type="ARBA" id="ARBA00022603"/>
    </source>
</evidence>
<feature type="binding site" evidence="5">
    <location>
        <position position="38"/>
    </location>
    <ligand>
        <name>S-adenosyl-L-methionine</name>
        <dbReference type="ChEBI" id="CHEBI:59789"/>
    </ligand>
</feature>
<keyword evidence="1 5" id="KW-0489">Methyltransferase</keyword>
<evidence type="ECO:0000256" key="4">
    <source>
        <dbReference type="ARBA" id="ARBA00022691"/>
    </source>
</evidence>
<dbReference type="Pfam" id="PF08241">
    <property type="entry name" value="Methyltransf_11"/>
    <property type="match status" value="1"/>
</dbReference>
<keyword evidence="3 5" id="KW-0831">Ubiquinone biosynthesis</keyword>
<comment type="caution">
    <text evidence="7">The sequence shown here is derived from an EMBL/GenBank/DDBJ whole genome shotgun (WGS) entry which is preliminary data.</text>
</comment>
<dbReference type="PANTHER" id="PTHR43464:SF19">
    <property type="entry name" value="UBIQUINONE BIOSYNTHESIS O-METHYLTRANSFERASE, MITOCHONDRIAL"/>
    <property type="match status" value="1"/>
</dbReference>
<dbReference type="GO" id="GO:0032259">
    <property type="term" value="P:methylation"/>
    <property type="evidence" value="ECO:0007669"/>
    <property type="project" value="UniProtKB-KW"/>
</dbReference>
<dbReference type="EC" id="2.1.1.222" evidence="5"/>
<dbReference type="InterPro" id="IPR029063">
    <property type="entry name" value="SAM-dependent_MTases_sf"/>
</dbReference>
<comment type="similarity">
    <text evidence="5">Belongs to the methyltransferase superfamily. UbiG/COQ3 family.</text>
</comment>
<name>A0A7C5QRC3_9PROT</name>
<dbReference type="Proteomes" id="UP000885830">
    <property type="component" value="Unassembled WGS sequence"/>
</dbReference>
<accession>A0A7C5QRC3</accession>
<dbReference type="NCBIfam" id="TIGR01983">
    <property type="entry name" value="UbiG"/>
    <property type="match status" value="1"/>
</dbReference>
<dbReference type="AlphaFoldDB" id="A0A7C5QRC3"/>
<dbReference type="HAMAP" id="MF_00472">
    <property type="entry name" value="UbiG"/>
    <property type="match status" value="1"/>
</dbReference>
<feature type="binding site" evidence="5">
    <location>
        <position position="90"/>
    </location>
    <ligand>
        <name>S-adenosyl-L-methionine</name>
        <dbReference type="ChEBI" id="CHEBI:59789"/>
    </ligand>
</feature>
<evidence type="ECO:0000256" key="3">
    <source>
        <dbReference type="ARBA" id="ARBA00022688"/>
    </source>
</evidence>
<dbReference type="CDD" id="cd02440">
    <property type="entry name" value="AdoMet_MTases"/>
    <property type="match status" value="1"/>
</dbReference>
<keyword evidence="2 5" id="KW-0808">Transferase</keyword>
<dbReference type="InterPro" id="IPR010233">
    <property type="entry name" value="UbiG_MeTrfase"/>
</dbReference>
<dbReference type="EMBL" id="DRMJ01000164">
    <property type="protein sequence ID" value="HHL42639.1"/>
    <property type="molecule type" value="Genomic_DNA"/>
</dbReference>
<evidence type="ECO:0000313" key="7">
    <source>
        <dbReference type="EMBL" id="HHL42639.1"/>
    </source>
</evidence>
<gene>
    <name evidence="5 7" type="primary">ubiG</name>
    <name evidence="7" type="ORF">ENJ42_03390</name>
</gene>
<sequence length="248" mass="27619">MQSVSVSPDEMKQFAEMAEDWWNPTGKFKPLHIMNGCRTRYIKEEICAHFGRDENADQPLEGLSILDVGCGGGLLSEPLARLGANVTGVDALEVTVKTAKTHAKQMGLDIDYIYGTAEGLVEARQDPFDVVMAMEIIEHVNDPSKFLYDCAVLTKPGGLNFCSTINRTARAFWLAIFGAEYVLRWLPKGTHQYEKFIKPDELVIMLKEAGLEPDTPVGMMFNPLKQSWKVGLDTSVNFMVRATKPSVK</sequence>
<keyword evidence="4 5" id="KW-0949">S-adenosyl-L-methionine</keyword>
<evidence type="ECO:0000259" key="6">
    <source>
        <dbReference type="Pfam" id="PF08241"/>
    </source>
</evidence>
<dbReference type="SUPFAM" id="SSF53335">
    <property type="entry name" value="S-adenosyl-L-methionine-dependent methyltransferases"/>
    <property type="match status" value="1"/>
</dbReference>
<dbReference type="Gene3D" id="3.40.50.150">
    <property type="entry name" value="Vaccinia Virus protein VP39"/>
    <property type="match status" value="1"/>
</dbReference>
<proteinExistence type="inferred from homology"/>